<comment type="caution">
    <text evidence="1">The sequence shown here is derived from an EMBL/GenBank/DDBJ whole genome shotgun (WGS) entry which is preliminary data.</text>
</comment>
<organism evidence="1 2">
    <name type="scientific">Candidatus Muproteobacteria bacterium RBG_16_65_34</name>
    <dbReference type="NCBI Taxonomy" id="1817760"/>
    <lineage>
        <taxon>Bacteria</taxon>
        <taxon>Pseudomonadati</taxon>
        <taxon>Pseudomonadota</taxon>
        <taxon>Candidatus Muproteobacteria</taxon>
    </lineage>
</organism>
<dbReference type="EMBL" id="MFSU01000080">
    <property type="protein sequence ID" value="OGI46525.1"/>
    <property type="molecule type" value="Genomic_DNA"/>
</dbReference>
<accession>A0A1F6TN56</accession>
<dbReference type="Gene3D" id="3.30.530.20">
    <property type="match status" value="1"/>
</dbReference>
<name>A0A1F6TN56_9PROT</name>
<evidence type="ECO:0000313" key="1">
    <source>
        <dbReference type="EMBL" id="OGI46525.1"/>
    </source>
</evidence>
<reference evidence="1 2" key="1">
    <citation type="journal article" date="2016" name="Nat. Commun.">
        <title>Thousands of microbial genomes shed light on interconnected biogeochemical processes in an aquifer system.</title>
        <authorList>
            <person name="Anantharaman K."/>
            <person name="Brown C.T."/>
            <person name="Hug L.A."/>
            <person name="Sharon I."/>
            <person name="Castelle C.J."/>
            <person name="Probst A.J."/>
            <person name="Thomas B.C."/>
            <person name="Singh A."/>
            <person name="Wilkins M.J."/>
            <person name="Karaoz U."/>
            <person name="Brodie E.L."/>
            <person name="Williams K.H."/>
            <person name="Hubbard S.S."/>
            <person name="Banfield J.F."/>
        </authorList>
    </citation>
    <scope>NUCLEOTIDE SEQUENCE [LARGE SCALE GENOMIC DNA]</scope>
</reference>
<gene>
    <name evidence="1" type="ORF">A2151_03755</name>
</gene>
<dbReference type="Proteomes" id="UP000178885">
    <property type="component" value="Unassembled WGS sequence"/>
</dbReference>
<sequence length="142" mass="15983">MPAIERTLTIRASPAAVFALISRVEDFARYSKAIKEVTAIGRDTYRWVVSVAGVEFDWDSEVTEARSPLCFSWRAIRGVENRGIFRLTPVAGGTEVRFTMEYRLASPILEKIVRAIAVPLMHKVAAEILEQVRMRLEQATGE</sequence>
<proteinExistence type="predicted"/>
<dbReference type="InterPro" id="IPR023393">
    <property type="entry name" value="START-like_dom_sf"/>
</dbReference>
<dbReference type="Pfam" id="PF10604">
    <property type="entry name" value="Polyketide_cyc2"/>
    <property type="match status" value="1"/>
</dbReference>
<dbReference type="InterPro" id="IPR019587">
    <property type="entry name" value="Polyketide_cyclase/dehydratase"/>
</dbReference>
<evidence type="ECO:0000313" key="2">
    <source>
        <dbReference type="Proteomes" id="UP000178885"/>
    </source>
</evidence>
<dbReference type="SUPFAM" id="SSF55961">
    <property type="entry name" value="Bet v1-like"/>
    <property type="match status" value="1"/>
</dbReference>
<dbReference type="AlphaFoldDB" id="A0A1F6TN56"/>
<evidence type="ECO:0008006" key="3">
    <source>
        <dbReference type="Google" id="ProtNLM"/>
    </source>
</evidence>
<protein>
    <recommendedName>
        <fullName evidence="3">Cyclase</fullName>
    </recommendedName>
</protein>